<organism evidence="1 2">
    <name type="scientific">Phaeodactylibacter xiamenensis</name>
    <dbReference type="NCBI Taxonomy" id="1524460"/>
    <lineage>
        <taxon>Bacteria</taxon>
        <taxon>Pseudomonadati</taxon>
        <taxon>Bacteroidota</taxon>
        <taxon>Saprospiria</taxon>
        <taxon>Saprospirales</taxon>
        <taxon>Haliscomenobacteraceae</taxon>
        <taxon>Phaeodactylibacter</taxon>
    </lineage>
</organism>
<dbReference type="OrthoDB" id="883593at2"/>
<sequence length="166" mass="19128">MKKIIIIAIALLAGCTRSDQDSKYLRWVGDAEPDPEIDASDFQLCGSEKMVQQYFHFGQGLQYEGEKIALRKRFEEAYRSVETAQSGWIRIRFIVNCQGLAGRFRMIGSDLDYQEQIFDERITEQLLKITQSLDGWAVLSKGGKPRDYYQYLIFKINNGDLTDILP</sequence>
<name>A0A098S1T2_9BACT</name>
<keyword evidence="2" id="KW-1185">Reference proteome</keyword>
<dbReference type="RefSeq" id="WP_044225969.1">
    <property type="nucleotide sequence ID" value="NZ_JBKAGJ010000002.1"/>
</dbReference>
<dbReference type="AlphaFoldDB" id="A0A098S1T2"/>
<evidence type="ECO:0000313" key="1">
    <source>
        <dbReference type="EMBL" id="KGE86031.1"/>
    </source>
</evidence>
<accession>A0A098S1T2</accession>
<dbReference type="STRING" id="1524460.IX84_23070"/>
<dbReference type="EMBL" id="JPOS01000082">
    <property type="protein sequence ID" value="KGE86031.1"/>
    <property type="molecule type" value="Genomic_DNA"/>
</dbReference>
<comment type="caution">
    <text evidence="1">The sequence shown here is derived from an EMBL/GenBank/DDBJ whole genome shotgun (WGS) entry which is preliminary data.</text>
</comment>
<gene>
    <name evidence="1" type="ORF">IX84_23070</name>
</gene>
<dbReference type="PROSITE" id="PS51257">
    <property type="entry name" value="PROKAR_LIPOPROTEIN"/>
    <property type="match status" value="1"/>
</dbReference>
<evidence type="ECO:0008006" key="3">
    <source>
        <dbReference type="Google" id="ProtNLM"/>
    </source>
</evidence>
<dbReference type="Proteomes" id="UP000029736">
    <property type="component" value="Unassembled WGS sequence"/>
</dbReference>
<evidence type="ECO:0000313" key="2">
    <source>
        <dbReference type="Proteomes" id="UP000029736"/>
    </source>
</evidence>
<protein>
    <recommendedName>
        <fullName evidence="3">TonB C-terminal domain-containing protein</fullName>
    </recommendedName>
</protein>
<proteinExistence type="predicted"/>
<reference evidence="1 2" key="1">
    <citation type="journal article" date="2014" name="Int. J. Syst. Evol. Microbiol.">
        <title>Phaeodactylibacter xiamenensis gen. nov., sp. nov., a member of the family Saprospiraceae isolated from the marine alga Phaeodactylum tricornutum.</title>
        <authorList>
            <person name="Chen Z.Jr."/>
            <person name="Lei X."/>
            <person name="Lai Q."/>
            <person name="Li Y."/>
            <person name="Zhang B."/>
            <person name="Zhang J."/>
            <person name="Zhang H."/>
            <person name="Yang L."/>
            <person name="Zheng W."/>
            <person name="Tian Y."/>
            <person name="Yu Z."/>
            <person name="Xu H.Jr."/>
            <person name="Zheng T."/>
        </authorList>
    </citation>
    <scope>NUCLEOTIDE SEQUENCE [LARGE SCALE GENOMIC DNA]</scope>
    <source>
        <strain evidence="1 2">KD52</strain>
    </source>
</reference>